<evidence type="ECO:0000313" key="3">
    <source>
        <dbReference type="Proteomes" id="UP001144673"/>
    </source>
</evidence>
<dbReference type="Proteomes" id="UP001144673">
    <property type="component" value="Chromosome 4"/>
</dbReference>
<dbReference type="RefSeq" id="XP_056051936.1">
    <property type="nucleotide sequence ID" value="XM_056200047.1"/>
</dbReference>
<comment type="caution">
    <text evidence="2">The sequence shown here is derived from an EMBL/GenBank/DDBJ whole genome shotgun (WGS) entry which is preliminary data.</text>
</comment>
<gene>
    <name evidence="2" type="ORF">LMH87_010981</name>
</gene>
<reference evidence="2" key="1">
    <citation type="journal article" date="2023" name="Access Microbiol">
        <title>De-novo genome assembly for Akanthomyces muscarius, a biocontrol agent of insect agricultural pests.</title>
        <authorList>
            <person name="Erdos Z."/>
            <person name="Studholme D.J."/>
            <person name="Raymond B."/>
            <person name="Sharma M."/>
        </authorList>
    </citation>
    <scope>NUCLEOTIDE SEQUENCE</scope>
    <source>
        <strain evidence="2">Ve6</strain>
    </source>
</reference>
<feature type="region of interest" description="Disordered" evidence="1">
    <location>
        <begin position="72"/>
        <end position="114"/>
    </location>
</feature>
<keyword evidence="3" id="KW-1185">Reference proteome</keyword>
<proteinExistence type="predicted"/>
<dbReference type="GeneID" id="80898140"/>
<protein>
    <submittedName>
        <fullName evidence="2">Uncharacterized protein</fullName>
    </submittedName>
</protein>
<sequence>MIDNEWVSVMVSDISSAFAKGQVEDAHKLIEEVLAKINRDGVPAFYAEFAIIAEHTHSIRAFEDYMDLKEIEYKPESSEGPMSDVPEDPESDDGGETFSNVGEDPTGDDSGVEL</sequence>
<evidence type="ECO:0000313" key="2">
    <source>
        <dbReference type="EMBL" id="KAJ4150222.1"/>
    </source>
</evidence>
<dbReference type="KEGG" id="amus:LMH87_010981"/>
<accession>A0A9W8Q898</accession>
<name>A0A9W8Q898_AKAMU</name>
<dbReference type="EMBL" id="JAJHUN010000009">
    <property type="protein sequence ID" value="KAJ4150222.1"/>
    <property type="molecule type" value="Genomic_DNA"/>
</dbReference>
<feature type="compositionally biased region" description="Acidic residues" evidence="1">
    <location>
        <begin position="85"/>
        <end position="95"/>
    </location>
</feature>
<dbReference type="AlphaFoldDB" id="A0A9W8Q898"/>
<evidence type="ECO:0000256" key="1">
    <source>
        <dbReference type="SAM" id="MobiDB-lite"/>
    </source>
</evidence>
<feature type="compositionally biased region" description="Acidic residues" evidence="1">
    <location>
        <begin position="105"/>
        <end position="114"/>
    </location>
</feature>
<organism evidence="2 3">
    <name type="scientific">Akanthomyces muscarius</name>
    <name type="common">Entomopathogenic fungus</name>
    <name type="synonym">Lecanicillium muscarium</name>
    <dbReference type="NCBI Taxonomy" id="2231603"/>
    <lineage>
        <taxon>Eukaryota</taxon>
        <taxon>Fungi</taxon>
        <taxon>Dikarya</taxon>
        <taxon>Ascomycota</taxon>
        <taxon>Pezizomycotina</taxon>
        <taxon>Sordariomycetes</taxon>
        <taxon>Hypocreomycetidae</taxon>
        <taxon>Hypocreales</taxon>
        <taxon>Cordycipitaceae</taxon>
        <taxon>Akanthomyces</taxon>
    </lineage>
</organism>